<dbReference type="GeneID" id="25407931"/>
<dbReference type="PANTHER" id="PTHR13132:SF29">
    <property type="entry name" value="ALPHA-(1,6)-FUCOSYLTRANSFERASE"/>
    <property type="match status" value="1"/>
</dbReference>
<protein>
    <submittedName>
        <fullName evidence="1">Uncharacterized protein</fullName>
    </submittedName>
</protein>
<gene>
    <name evidence="1" type="ORF">M436DRAFT_16958</name>
</gene>
<dbReference type="AlphaFoldDB" id="A0A074X810"/>
<evidence type="ECO:0000313" key="1">
    <source>
        <dbReference type="EMBL" id="KEQ70771.1"/>
    </source>
</evidence>
<sequence length="480" mass="53063">DLINGAPIPDHPTPLIFQDQHGQPRWTVSIPPSFGFPLEQHEYSRICSTSEGVRKSVDAMTSRPSRIQGKSRPHFWKRPYYAADTTFMSVDEAEALNLLPAMDEGQKHISVVGHPNTSSSDLPTCQSSLTFVMETTEAGFGNTLLALWLSYGMAKKEGRTFFIDDSKWSYGRYTTYFKQPPPSACAPPPANQVLPCPHSARHLVVSAATLPWTFGTAFKTEYQQSLKHGFKRNRPIYDLVRQGYQDLFHLQGEDAPFLAHKLTVMRAAASASQTPLVGMHIRRGDLHPFEVEYSHDYLPFERYTSAASELFAAFSPNKSSPEPTALLLASDDPDILSSQDLLNTLPSHLTVSRPQERIVLASKKTLEPAKPIRKPGSAYVKHVDENSGWEGGFYASLFFSLGRGHPSASDKGMGEDMQMAVLKLRELVGRAYLLDLAVVGHADAAVCGSSSAACRIIGVMMGADKVYNGQWKNVDTSRVW</sequence>
<proteinExistence type="predicted"/>
<dbReference type="EMBL" id="KL584716">
    <property type="protein sequence ID" value="KEQ70771.1"/>
    <property type="molecule type" value="Genomic_DNA"/>
</dbReference>
<name>A0A074X810_9PEZI</name>
<dbReference type="Proteomes" id="UP000027730">
    <property type="component" value="Unassembled WGS sequence"/>
</dbReference>
<keyword evidence="2" id="KW-1185">Reference proteome</keyword>
<reference evidence="1 2" key="1">
    <citation type="journal article" date="2014" name="BMC Genomics">
        <title>Genome sequencing of four Aureobasidium pullulans varieties: biotechnological potential, stress tolerance, and description of new species.</title>
        <authorList>
            <person name="Gostin Ar C."/>
            <person name="Ohm R.A."/>
            <person name="Kogej T."/>
            <person name="Sonjak S."/>
            <person name="Turk M."/>
            <person name="Zajc J."/>
            <person name="Zalar P."/>
            <person name="Grube M."/>
            <person name="Sun H."/>
            <person name="Han J."/>
            <person name="Sharma A."/>
            <person name="Chiniquy J."/>
            <person name="Ngan C.Y."/>
            <person name="Lipzen A."/>
            <person name="Barry K."/>
            <person name="Grigoriev I.V."/>
            <person name="Gunde-Cimerman N."/>
        </authorList>
    </citation>
    <scope>NUCLEOTIDE SEQUENCE [LARGE SCALE GENOMIC DNA]</scope>
    <source>
        <strain evidence="1 2">CBS 147.97</strain>
    </source>
</reference>
<organism evidence="1 2">
    <name type="scientific">Aureobasidium namibiae CBS 147.97</name>
    <dbReference type="NCBI Taxonomy" id="1043004"/>
    <lineage>
        <taxon>Eukaryota</taxon>
        <taxon>Fungi</taxon>
        <taxon>Dikarya</taxon>
        <taxon>Ascomycota</taxon>
        <taxon>Pezizomycotina</taxon>
        <taxon>Dothideomycetes</taxon>
        <taxon>Dothideomycetidae</taxon>
        <taxon>Dothideales</taxon>
        <taxon>Saccotheciaceae</taxon>
        <taxon>Aureobasidium</taxon>
    </lineage>
</organism>
<dbReference type="HOGENOM" id="CLU_035511_0_0_1"/>
<evidence type="ECO:0000313" key="2">
    <source>
        <dbReference type="Proteomes" id="UP000027730"/>
    </source>
</evidence>
<feature type="non-terminal residue" evidence="1">
    <location>
        <position position="1"/>
    </location>
</feature>
<dbReference type="PANTHER" id="PTHR13132">
    <property type="entry name" value="ALPHA- 1,6 -FUCOSYLTRANSFERASE"/>
    <property type="match status" value="1"/>
</dbReference>
<dbReference type="RefSeq" id="XP_013424768.1">
    <property type="nucleotide sequence ID" value="XM_013569314.1"/>
</dbReference>
<accession>A0A074X810</accession>
<dbReference type="GO" id="GO:0046921">
    <property type="term" value="F:alpha-(1-&gt;6)-fucosyltransferase activity"/>
    <property type="evidence" value="ECO:0007669"/>
    <property type="project" value="TreeGrafter"/>
</dbReference>
<feature type="non-terminal residue" evidence="1">
    <location>
        <position position="480"/>
    </location>
</feature>
<dbReference type="OrthoDB" id="2392789at2759"/>
<dbReference type="GO" id="GO:0006487">
    <property type="term" value="P:protein N-linked glycosylation"/>
    <property type="evidence" value="ECO:0007669"/>
    <property type="project" value="TreeGrafter"/>
</dbReference>